<reference evidence="1" key="1">
    <citation type="journal article" date="2021" name="Proc. Natl. Acad. Sci. U.S.A.">
        <title>A Catalog of Tens of Thousands of Viruses from Human Metagenomes Reveals Hidden Associations with Chronic Diseases.</title>
        <authorList>
            <person name="Tisza M.J."/>
            <person name="Buck C.B."/>
        </authorList>
    </citation>
    <scope>NUCLEOTIDE SEQUENCE</scope>
    <source>
        <strain evidence="1">Ct4fm14</strain>
    </source>
</reference>
<dbReference type="EMBL" id="BK016135">
    <property type="protein sequence ID" value="DAF97643.1"/>
    <property type="molecule type" value="Genomic_DNA"/>
</dbReference>
<proteinExistence type="predicted"/>
<name>A0A8S5UT80_9CAUD</name>
<protein>
    <submittedName>
        <fullName evidence="1">Uncharacterized protein</fullName>
    </submittedName>
</protein>
<organism evidence="1">
    <name type="scientific">Siphoviridae sp. ct4fm14</name>
    <dbReference type="NCBI Taxonomy" id="2825331"/>
    <lineage>
        <taxon>Viruses</taxon>
        <taxon>Duplodnaviria</taxon>
        <taxon>Heunggongvirae</taxon>
        <taxon>Uroviricota</taxon>
        <taxon>Caudoviricetes</taxon>
    </lineage>
</organism>
<accession>A0A8S5UT80</accession>
<evidence type="ECO:0000313" key="1">
    <source>
        <dbReference type="EMBL" id="DAF97643.1"/>
    </source>
</evidence>
<sequence>MAEALGSKLLLNCDTDQIGLDAAEMLEADTKTISALTDDRKYCMEKYEKLKSRVPLYNFVPPEEGAEDDEA</sequence>